<evidence type="ECO:0000313" key="1">
    <source>
        <dbReference type="EMBL" id="CAB4194414.1"/>
    </source>
</evidence>
<name>A0A6J5RRF1_9CAUD</name>
<reference evidence="1" key="1">
    <citation type="submission" date="2020-05" db="EMBL/GenBank/DDBJ databases">
        <authorList>
            <person name="Chiriac C."/>
            <person name="Salcher M."/>
            <person name="Ghai R."/>
            <person name="Kavagutti S V."/>
        </authorList>
    </citation>
    <scope>NUCLEOTIDE SEQUENCE</scope>
</reference>
<dbReference type="EMBL" id="LR797210">
    <property type="protein sequence ID" value="CAB4194414.1"/>
    <property type="molecule type" value="Genomic_DNA"/>
</dbReference>
<sequence>MNFQLNFKSANQLSLIPVPPSLTAKQIDDYLSVICSERILWTTEGIVVYKSREEKVILDLLHAVSFYHKVAAATRP</sequence>
<organism evidence="1">
    <name type="scientific">uncultured Caudovirales phage</name>
    <dbReference type="NCBI Taxonomy" id="2100421"/>
    <lineage>
        <taxon>Viruses</taxon>
        <taxon>Duplodnaviria</taxon>
        <taxon>Heunggongvirae</taxon>
        <taxon>Uroviricota</taxon>
        <taxon>Caudoviricetes</taxon>
        <taxon>Peduoviridae</taxon>
        <taxon>Maltschvirus</taxon>
        <taxon>Maltschvirus maltsch</taxon>
    </lineage>
</organism>
<protein>
    <submittedName>
        <fullName evidence="1">Uncharacterized protein</fullName>
    </submittedName>
</protein>
<proteinExistence type="predicted"/>
<accession>A0A6J5RRF1</accession>
<gene>
    <name evidence="1" type="ORF">UFOVP1254_48</name>
</gene>